<dbReference type="Pfam" id="PF18885">
    <property type="entry name" value="DUF5648"/>
    <property type="match status" value="1"/>
</dbReference>
<protein>
    <recommendedName>
        <fullName evidence="1">DUF5648 domain-containing protein</fullName>
    </recommendedName>
</protein>
<dbReference type="STRING" id="436010.A0A166AAG3"/>
<evidence type="ECO:0000259" key="1">
    <source>
        <dbReference type="Pfam" id="PF18885"/>
    </source>
</evidence>
<gene>
    <name evidence="2" type="ORF">FIBSPDRAFT_871341</name>
</gene>
<dbReference type="EMBL" id="KV417663">
    <property type="protein sequence ID" value="KZP11409.1"/>
    <property type="molecule type" value="Genomic_DNA"/>
</dbReference>
<dbReference type="AlphaFoldDB" id="A0A166AAG3"/>
<name>A0A166AAG3_9AGAM</name>
<organism evidence="2 3">
    <name type="scientific">Athelia psychrophila</name>
    <dbReference type="NCBI Taxonomy" id="1759441"/>
    <lineage>
        <taxon>Eukaryota</taxon>
        <taxon>Fungi</taxon>
        <taxon>Dikarya</taxon>
        <taxon>Basidiomycota</taxon>
        <taxon>Agaricomycotina</taxon>
        <taxon>Agaricomycetes</taxon>
        <taxon>Agaricomycetidae</taxon>
        <taxon>Atheliales</taxon>
        <taxon>Atheliaceae</taxon>
        <taxon>Athelia</taxon>
    </lineage>
</organism>
<evidence type="ECO:0000313" key="3">
    <source>
        <dbReference type="Proteomes" id="UP000076532"/>
    </source>
</evidence>
<evidence type="ECO:0000313" key="2">
    <source>
        <dbReference type="EMBL" id="KZP11409.1"/>
    </source>
</evidence>
<reference evidence="2 3" key="1">
    <citation type="journal article" date="2016" name="Mol. Biol. Evol.">
        <title>Comparative Genomics of Early-Diverging Mushroom-Forming Fungi Provides Insights into the Origins of Lignocellulose Decay Capabilities.</title>
        <authorList>
            <person name="Nagy L.G."/>
            <person name="Riley R."/>
            <person name="Tritt A."/>
            <person name="Adam C."/>
            <person name="Daum C."/>
            <person name="Floudas D."/>
            <person name="Sun H."/>
            <person name="Yadav J.S."/>
            <person name="Pangilinan J."/>
            <person name="Larsson K.H."/>
            <person name="Matsuura K."/>
            <person name="Barry K."/>
            <person name="Labutti K."/>
            <person name="Kuo R."/>
            <person name="Ohm R.A."/>
            <person name="Bhattacharya S.S."/>
            <person name="Shirouzu T."/>
            <person name="Yoshinaga Y."/>
            <person name="Martin F.M."/>
            <person name="Grigoriev I.V."/>
            <person name="Hibbett D.S."/>
        </authorList>
    </citation>
    <scope>NUCLEOTIDE SEQUENCE [LARGE SCALE GENOMIC DNA]</scope>
    <source>
        <strain evidence="2 3">CBS 109695</strain>
    </source>
</reference>
<proteinExistence type="predicted"/>
<dbReference type="OrthoDB" id="9971254at2759"/>
<accession>A0A166AAG3</accession>
<dbReference type="Proteomes" id="UP000076532">
    <property type="component" value="Unassembled WGS sequence"/>
</dbReference>
<dbReference type="InterPro" id="IPR043708">
    <property type="entry name" value="DUF5648"/>
</dbReference>
<sequence>MAQMNFDTVGGIPDETDLVKWAESVNSFRNWRVTKKLAVRSVVTLFDKDTQAKILATQPADPAADAVTLFRLWNGKDHFYTASEAENNSVAAGPGYHSEPNAARIFSSQKAGTVPLFRLYCHVSGDHLYTTSNGERNALIANGEWNDEGQAGFVYADQASGTVPLYRLCSGGGDHFYTTDEVEHVAAVTDCHYTLEGISCYVYKA</sequence>
<feature type="domain" description="DUF5648" evidence="1">
    <location>
        <begin position="69"/>
        <end position="202"/>
    </location>
</feature>
<keyword evidence="3" id="KW-1185">Reference proteome</keyword>